<dbReference type="EMBL" id="CP003948">
    <property type="protein sequence ID" value="AFZ55574.1"/>
    <property type="molecule type" value="Genomic_DNA"/>
</dbReference>
<keyword evidence="1" id="KW-0614">Plasmid</keyword>
<gene>
    <name evidence="1" type="ordered locus">Cyan10605_3541</name>
</gene>
<dbReference type="Proteomes" id="UP000010480">
    <property type="component" value="Plasmid pCYAN10605.01"/>
</dbReference>
<proteinExistence type="predicted"/>
<accession>K9Z8T8</accession>
<evidence type="ECO:0000313" key="2">
    <source>
        <dbReference type="Proteomes" id="UP000010480"/>
    </source>
</evidence>
<dbReference type="AlphaFoldDB" id="K9Z8T8"/>
<name>K9Z8T8_CYAAP</name>
<evidence type="ECO:0000313" key="1">
    <source>
        <dbReference type="EMBL" id="AFZ55574.1"/>
    </source>
</evidence>
<protein>
    <submittedName>
        <fullName evidence="1">Uncharacterized protein</fullName>
    </submittedName>
</protein>
<geneLocation type="plasmid" evidence="1 2">
    <name>pCYAN10605.01</name>
</geneLocation>
<organism evidence="1 2">
    <name type="scientific">Cyanobacterium aponinum (strain PCC 10605)</name>
    <dbReference type="NCBI Taxonomy" id="755178"/>
    <lineage>
        <taxon>Bacteria</taxon>
        <taxon>Bacillati</taxon>
        <taxon>Cyanobacteriota</taxon>
        <taxon>Cyanophyceae</taxon>
        <taxon>Oscillatoriophycideae</taxon>
        <taxon>Chroococcales</taxon>
        <taxon>Geminocystaceae</taxon>
        <taxon>Cyanobacterium</taxon>
    </lineage>
</organism>
<sequence length="91" mass="11231">MRIGQGTFVKRECCFQKENTMPSVLFYQGDRPIYEDEDLEYLEHLEYLKYERENCKTDYWFTFERFPIAWWNTEATSYCLPVEIEPEYINE</sequence>
<reference evidence="2" key="1">
    <citation type="journal article" date="2013" name="Proc. Natl. Acad. Sci. U.S.A.">
        <title>Improving the coverage of the cyanobacterial phylum using diversity-driven genome sequencing.</title>
        <authorList>
            <person name="Shih P.M."/>
            <person name="Wu D."/>
            <person name="Latifi A."/>
            <person name="Axen S.D."/>
            <person name="Fewer D.P."/>
            <person name="Talla E."/>
            <person name="Calteau A."/>
            <person name="Cai F."/>
            <person name="Tandeau de Marsac N."/>
            <person name="Rippka R."/>
            <person name="Herdman M."/>
            <person name="Sivonen K."/>
            <person name="Coursin T."/>
            <person name="Laurent T."/>
            <person name="Goodwin L."/>
            <person name="Nolan M."/>
            <person name="Davenport K.W."/>
            <person name="Han C.S."/>
            <person name="Rubin E.M."/>
            <person name="Eisen J.A."/>
            <person name="Woyke T."/>
            <person name="Gugger M."/>
            <person name="Kerfeld C.A."/>
        </authorList>
    </citation>
    <scope>NUCLEOTIDE SEQUENCE [LARGE SCALE GENOMIC DNA]</scope>
    <source>
        <strain evidence="2">PCC 10605</strain>
        <plasmid evidence="2">Plasmid pCYAN10605.01</plasmid>
    </source>
</reference>
<dbReference type="KEGG" id="can:Cyan10605_3541"/>
<keyword evidence="2" id="KW-1185">Reference proteome</keyword>
<dbReference type="HOGENOM" id="CLU_2421994_0_0_3"/>